<proteinExistence type="predicted"/>
<dbReference type="RefSeq" id="WP_058581662.1">
    <property type="nucleotide sequence ID" value="NZ_LOPU01000018.1"/>
</dbReference>
<dbReference type="STRING" id="1514971.AUR64_12080"/>
<gene>
    <name evidence="3" type="ORF">AUR64_12080</name>
</gene>
<evidence type="ECO:0000313" key="3">
    <source>
        <dbReference type="EMBL" id="KTG10308.1"/>
    </source>
</evidence>
<feature type="region of interest" description="Disordered" evidence="1">
    <location>
        <begin position="308"/>
        <end position="370"/>
    </location>
</feature>
<dbReference type="InterPro" id="IPR004864">
    <property type="entry name" value="LEA_2"/>
</dbReference>
<evidence type="ECO:0000256" key="1">
    <source>
        <dbReference type="SAM" id="MobiDB-lite"/>
    </source>
</evidence>
<organism evidence="3 4">
    <name type="scientific">Haloprofundus marisrubri</name>
    <dbReference type="NCBI Taxonomy" id="1514971"/>
    <lineage>
        <taxon>Archaea</taxon>
        <taxon>Methanobacteriati</taxon>
        <taxon>Methanobacteriota</taxon>
        <taxon>Stenosarchaea group</taxon>
        <taxon>Halobacteria</taxon>
        <taxon>Halobacteriales</taxon>
        <taxon>Haloferacaceae</taxon>
        <taxon>Haloprofundus</taxon>
    </lineage>
</organism>
<name>A0A0W1R9L5_9EURY</name>
<dbReference type="SUPFAM" id="SSF117070">
    <property type="entry name" value="LEA14-like"/>
    <property type="match status" value="2"/>
</dbReference>
<dbReference type="GO" id="GO:0009269">
    <property type="term" value="P:response to desiccation"/>
    <property type="evidence" value="ECO:0007669"/>
    <property type="project" value="InterPro"/>
</dbReference>
<comment type="caution">
    <text evidence="3">The sequence shown here is derived from an EMBL/GenBank/DDBJ whole genome shotgun (WGS) entry which is preliminary data.</text>
</comment>
<reference evidence="3 4" key="1">
    <citation type="submission" date="2015-12" db="EMBL/GenBank/DDBJ databases">
        <title>Haloprofundus marisrubri gen. nov., sp. nov., an extremely halophilic archaeon isolated from the Discovery deep brine-seawater interface in the Red Sea.</title>
        <authorList>
            <person name="Zhang G."/>
            <person name="Stingl U."/>
            <person name="Rashid M."/>
        </authorList>
    </citation>
    <scope>NUCLEOTIDE SEQUENCE [LARGE SCALE GENOMIC DNA]</scope>
    <source>
        <strain evidence="3 4">SB9</strain>
    </source>
</reference>
<feature type="compositionally biased region" description="Low complexity" evidence="1">
    <location>
        <begin position="319"/>
        <end position="360"/>
    </location>
</feature>
<feature type="domain" description="Water stress and hypersensitive response" evidence="2">
    <location>
        <begin position="181"/>
        <end position="297"/>
    </location>
</feature>
<sequence>MLRSWSGSIAVVLVAAVAALVVASAFGYVGAPGVTEISNRIVAVDDETTTIETNITVRNPNPLGVSIDGATIDYGVRMNEVAMASNRRTGLRIGRGNSTLSFRTEMRNERIPEWWVTHVRNDERTVLRVDADAGYRGVNATFEGPTVEREIRTDIVSGFNSTQTRPINASQPFVPDPILYVNETSAQWGEVNESATPIRTSFVVYNPQSVPVTVSELGYDIRMNGVRVGQGSTNREYVVGPKQTQRIDATAVIRNGRLDEWWVTHVRRGEVTTLTIDFSAAVRLPGDVRVDLPLEDVQYSQTVRTDVFGSETTAGQTNGSSASSEATADGSGSDGSTSDNSTDNSSTSNGSAGNNTDTTNRVSNTDLEAQRRDNSTLLGATVAATASPNLQWPTTFLPRPFVYRVHATE</sequence>
<dbReference type="EMBL" id="LOPU01000018">
    <property type="protein sequence ID" value="KTG10308.1"/>
    <property type="molecule type" value="Genomic_DNA"/>
</dbReference>
<dbReference type="Pfam" id="PF03168">
    <property type="entry name" value="LEA_2"/>
    <property type="match status" value="2"/>
</dbReference>
<feature type="compositionally biased region" description="Polar residues" evidence="1">
    <location>
        <begin position="308"/>
        <end position="318"/>
    </location>
</feature>
<keyword evidence="4" id="KW-1185">Reference proteome</keyword>
<dbReference type="AlphaFoldDB" id="A0A0W1R9L5"/>
<dbReference type="InterPro" id="IPR013783">
    <property type="entry name" value="Ig-like_fold"/>
</dbReference>
<dbReference type="SMART" id="SM00769">
    <property type="entry name" value="WHy"/>
    <property type="match status" value="2"/>
</dbReference>
<evidence type="ECO:0000259" key="2">
    <source>
        <dbReference type="SMART" id="SM00769"/>
    </source>
</evidence>
<dbReference type="Gene3D" id="2.60.40.10">
    <property type="entry name" value="Immunoglobulins"/>
    <property type="match status" value="2"/>
</dbReference>
<dbReference type="OrthoDB" id="105458at2157"/>
<dbReference type="InterPro" id="IPR013990">
    <property type="entry name" value="WHy-dom"/>
</dbReference>
<evidence type="ECO:0000313" key="4">
    <source>
        <dbReference type="Proteomes" id="UP000054387"/>
    </source>
</evidence>
<feature type="domain" description="Water stress and hypersensitive response" evidence="2">
    <location>
        <begin position="34"/>
        <end position="154"/>
    </location>
</feature>
<accession>A0A0W1R9L5</accession>
<dbReference type="Proteomes" id="UP000054387">
    <property type="component" value="Unassembled WGS sequence"/>
</dbReference>
<protein>
    <recommendedName>
        <fullName evidence="2">Water stress and hypersensitive response domain-containing protein</fullName>
    </recommendedName>
</protein>